<gene>
    <name evidence="2" type="ORF">HCN08_08170</name>
</gene>
<evidence type="ECO:0000256" key="1">
    <source>
        <dbReference type="SAM" id="MobiDB-lite"/>
    </source>
</evidence>
<evidence type="ECO:0000313" key="3">
    <source>
        <dbReference type="Proteomes" id="UP000734511"/>
    </source>
</evidence>
<keyword evidence="3" id="KW-1185">Reference proteome</keyword>
<dbReference type="InterPro" id="IPR011990">
    <property type="entry name" value="TPR-like_helical_dom_sf"/>
</dbReference>
<dbReference type="InterPro" id="IPR053137">
    <property type="entry name" value="NLR-like"/>
</dbReference>
<evidence type="ECO:0000313" key="2">
    <source>
        <dbReference type="EMBL" id="NJP43377.1"/>
    </source>
</evidence>
<name>A0ABX0ZLJ0_9ACTN</name>
<dbReference type="Gene3D" id="3.40.50.300">
    <property type="entry name" value="P-loop containing nucleotide triphosphate hydrolases"/>
    <property type="match status" value="1"/>
</dbReference>
<dbReference type="EMBL" id="JAATEJ010000004">
    <property type="protein sequence ID" value="NJP43377.1"/>
    <property type="molecule type" value="Genomic_DNA"/>
</dbReference>
<dbReference type="SUPFAM" id="SSF52540">
    <property type="entry name" value="P-loop containing nucleoside triphosphate hydrolases"/>
    <property type="match status" value="1"/>
</dbReference>
<dbReference type="RefSeq" id="WP_167982234.1">
    <property type="nucleotide sequence ID" value="NZ_JAATEJ010000004.1"/>
</dbReference>
<dbReference type="PANTHER" id="PTHR46082:SF6">
    <property type="entry name" value="AAA+ ATPASE DOMAIN-CONTAINING PROTEIN-RELATED"/>
    <property type="match status" value="1"/>
</dbReference>
<reference evidence="2 3" key="1">
    <citation type="submission" date="2020-03" db="EMBL/GenBank/DDBJ databases">
        <title>WGS of actinomycetes isolated from Thailand.</title>
        <authorList>
            <person name="Thawai C."/>
        </authorList>
    </citation>
    <scope>NUCLEOTIDE SEQUENCE [LARGE SCALE GENOMIC DNA]</scope>
    <source>
        <strain evidence="2 3">PRB2-1</strain>
    </source>
</reference>
<accession>A0ABX0ZLJ0</accession>
<dbReference type="PANTHER" id="PTHR46082">
    <property type="entry name" value="ATP/GTP-BINDING PROTEIN-RELATED"/>
    <property type="match status" value="1"/>
</dbReference>
<organism evidence="2 3">
    <name type="scientific">Actinacidiphila epipremni</name>
    <dbReference type="NCBI Taxonomy" id="2053013"/>
    <lineage>
        <taxon>Bacteria</taxon>
        <taxon>Bacillati</taxon>
        <taxon>Actinomycetota</taxon>
        <taxon>Actinomycetes</taxon>
        <taxon>Kitasatosporales</taxon>
        <taxon>Streptomycetaceae</taxon>
        <taxon>Actinacidiphila</taxon>
    </lineage>
</organism>
<protein>
    <submittedName>
        <fullName evidence="2">Tetratricopeptide repeat protein</fullName>
    </submittedName>
</protein>
<dbReference type="Gene3D" id="1.25.40.10">
    <property type="entry name" value="Tetratricopeptide repeat domain"/>
    <property type="match status" value="3"/>
</dbReference>
<comment type="caution">
    <text evidence="2">The sequence shown here is derived from an EMBL/GenBank/DDBJ whole genome shotgun (WGS) entry which is preliminary data.</text>
</comment>
<dbReference type="Proteomes" id="UP000734511">
    <property type="component" value="Unassembled WGS sequence"/>
</dbReference>
<proteinExistence type="predicted"/>
<feature type="region of interest" description="Disordered" evidence="1">
    <location>
        <begin position="1030"/>
        <end position="1054"/>
    </location>
</feature>
<dbReference type="InterPro" id="IPR027417">
    <property type="entry name" value="P-loop_NTPase"/>
</dbReference>
<sequence length="1054" mass="113339">MLDEGHAELAARGAEAVVAGAVPGEWTRFGDALAGWFSRFSTSGKSDVLLQLAVTVTELSVAREQEATRAHAREVWTDRLGRVLEALPAHKRAMAALALRNLLEFMPVPASSAVAVAVGADVAVTAPGERAVTAAAHGDVRTAAPAPQPVRPAEPLAAQHAGRDIHVQSSGSGMAVGHAQTVHFYQAAAPSTPVRLPYRIGRVPDPAPYFIERELLKLLAPLKPDNPRVVLAGTAGTGKTQEAVRIAEQAWDSGDVRLLLWVDASSRASILAAYARAAQDLYGRGYADPAEGATDFLNWLRPAGGKHLHPWLIVLDGVTDPAHLDGLWPPANPVGRVVATSRRRDFTGPGRPVVLPMVGFATGDIQGYLERALEHRTLGPPEEDLLAERIAEFDSVSSFAWSAARDILRLGLPFDTYLDRIAAGVLPEDETRSPLHQSIDAVQAMAPVGLSLPVLQLLALVEALPEHSLWAPSTLALLTRLRSDHLGTRAAEVTPHDVRAVLRLLHGMSMLDEAREGAYRAIWIEQRTRSAVRSLLDPDRERLLVHGVADALVAVWPDAEPDWEAAELLLDAVEGLLDETVVDALLDGGVHPVSLRAGHCLGAWGHPGVAEDLLESVRPHAYEKLGSEHPDSLKLRALQARYRGARGDDFGAVAELTEVLAAQRATLAADHPDVLTTRHDLAWCRLSATSWDAEEPRAELAAVYRDRARVLGPDHADTLRTLTALVGSMVSSDDSRIGGDIVSIVFEGLFGQEPDTEERVFDAVKFTEALLAQHERILGPSHPRTFSVRGTLGWAQFSSGSHTIGRFVLRGAVAAAEHSLAPEHGVALGLRFLDALTEHEVRRTPQAVEALAAVYAETENRLGKEHPDALEMRGHLLERRGVTHPQPEPDVILAEGVALLADAERVFTAAHLRTREALARIAHAQTAVGEKIAAIATLADLATRCTRALGPDHSETLRARHDLAVLRGQTGDVIGAVAELASVLSDRNRVLGPTHTATLAARRDLAWFRGEAGDVKGAIAELKRLAKDRARAAEDGGAESDLDSASLRHWEERA</sequence>